<dbReference type="NCBIfam" id="TIGR02876">
    <property type="entry name" value="spore_yqfD"/>
    <property type="match status" value="1"/>
</dbReference>
<keyword evidence="3" id="KW-1185">Reference proteome</keyword>
<protein>
    <recommendedName>
        <fullName evidence="4">Sporulation protein YqfD</fullName>
    </recommendedName>
</protein>
<dbReference type="Proteomes" id="UP001519287">
    <property type="component" value="Unassembled WGS sequence"/>
</dbReference>
<gene>
    <name evidence="2" type="ORF">J2Z66_004463</name>
</gene>
<accession>A0ABS4IZ77</accession>
<feature type="transmembrane region" description="Helical" evidence="1">
    <location>
        <begin position="90"/>
        <end position="110"/>
    </location>
</feature>
<name>A0ABS4IZ77_9BACL</name>
<evidence type="ECO:0008006" key="4">
    <source>
        <dbReference type="Google" id="ProtNLM"/>
    </source>
</evidence>
<evidence type="ECO:0000313" key="2">
    <source>
        <dbReference type="EMBL" id="MBP1992850.1"/>
    </source>
</evidence>
<organism evidence="2 3">
    <name type="scientific">Paenibacillus eucommiae</name>
    <dbReference type="NCBI Taxonomy" id="1355755"/>
    <lineage>
        <taxon>Bacteria</taxon>
        <taxon>Bacillati</taxon>
        <taxon>Bacillota</taxon>
        <taxon>Bacilli</taxon>
        <taxon>Bacillales</taxon>
        <taxon>Paenibacillaceae</taxon>
        <taxon>Paenibacillus</taxon>
    </lineage>
</organism>
<dbReference type="InterPro" id="IPR010690">
    <property type="entry name" value="YqfD"/>
</dbReference>
<dbReference type="PIRSF" id="PIRSF029895">
    <property type="entry name" value="SpoIV"/>
    <property type="match status" value="1"/>
</dbReference>
<evidence type="ECO:0000313" key="3">
    <source>
        <dbReference type="Proteomes" id="UP001519287"/>
    </source>
</evidence>
<sequence>MESTYMAWVRGYVRVELRGEGCETVLNQAIAQGLTVWSVQIGQGGRMRLDIVVSDFFELRPLLKRTGCRVHVLERHGFPFFLDKLGKRKIFVAGIAGFVIGIYLLSSLVWQISVVGNERITRSEILQAAAQEGIHRFQWKLRLKETEVLSRNIQALLPGTSWVGVEIKGTHITVKIVEATIPEKKPLMNPRNLVATKNALITEILAEKGKPMVKPNSYVRKGDVLISGYIGNEQNSQIVVATGTVKGLVWYTSKIEVPLTTTYKVYSGESKDRSYLVFGSRALQLTGYGKHSYEQFETIPERKTLQWRNYSLPIGWLHEKIRETSLISEPIAENEAKSIGLEQARAELLSTTGKDSRIASEKILHEKTENGKVYMEVHFEVEEMIMEEQPIVIQGE</sequence>
<dbReference type="RefSeq" id="WP_209974199.1">
    <property type="nucleotide sequence ID" value="NZ_JAGGLB010000015.1"/>
</dbReference>
<keyword evidence="1" id="KW-0472">Membrane</keyword>
<proteinExistence type="predicted"/>
<keyword evidence="1" id="KW-1133">Transmembrane helix</keyword>
<reference evidence="2 3" key="1">
    <citation type="submission" date="2021-03" db="EMBL/GenBank/DDBJ databases">
        <title>Genomic Encyclopedia of Type Strains, Phase IV (KMG-IV): sequencing the most valuable type-strain genomes for metagenomic binning, comparative biology and taxonomic classification.</title>
        <authorList>
            <person name="Goeker M."/>
        </authorList>
    </citation>
    <scope>NUCLEOTIDE SEQUENCE [LARGE SCALE GENOMIC DNA]</scope>
    <source>
        <strain evidence="2 3">DSM 26048</strain>
    </source>
</reference>
<keyword evidence="1" id="KW-0812">Transmembrane</keyword>
<dbReference type="Pfam" id="PF06898">
    <property type="entry name" value="YqfD"/>
    <property type="match status" value="1"/>
</dbReference>
<comment type="caution">
    <text evidence="2">The sequence shown here is derived from an EMBL/GenBank/DDBJ whole genome shotgun (WGS) entry which is preliminary data.</text>
</comment>
<evidence type="ECO:0000256" key="1">
    <source>
        <dbReference type="SAM" id="Phobius"/>
    </source>
</evidence>
<dbReference type="EMBL" id="JAGGLB010000015">
    <property type="protein sequence ID" value="MBP1992850.1"/>
    <property type="molecule type" value="Genomic_DNA"/>
</dbReference>